<accession>A0ABP0BQM9</accession>
<gene>
    <name evidence="1" type="ORF">SCUCBS95973_004679</name>
</gene>
<keyword evidence="2" id="KW-1185">Reference proteome</keyword>
<evidence type="ECO:0000313" key="1">
    <source>
        <dbReference type="EMBL" id="CAK7221964.1"/>
    </source>
</evidence>
<organism evidence="1 2">
    <name type="scientific">Sporothrix curviconia</name>
    <dbReference type="NCBI Taxonomy" id="1260050"/>
    <lineage>
        <taxon>Eukaryota</taxon>
        <taxon>Fungi</taxon>
        <taxon>Dikarya</taxon>
        <taxon>Ascomycota</taxon>
        <taxon>Pezizomycotina</taxon>
        <taxon>Sordariomycetes</taxon>
        <taxon>Sordariomycetidae</taxon>
        <taxon>Ophiostomatales</taxon>
        <taxon>Ophiostomataceae</taxon>
        <taxon>Sporothrix</taxon>
    </lineage>
</organism>
<protein>
    <submittedName>
        <fullName evidence="1">Uncharacterized protein</fullName>
    </submittedName>
</protein>
<reference evidence="1 2" key="1">
    <citation type="submission" date="2024-01" db="EMBL/GenBank/DDBJ databases">
        <authorList>
            <person name="Allen C."/>
            <person name="Tagirdzhanova G."/>
        </authorList>
    </citation>
    <scope>NUCLEOTIDE SEQUENCE [LARGE SCALE GENOMIC DNA]</scope>
</reference>
<comment type="caution">
    <text evidence="1">The sequence shown here is derived from an EMBL/GenBank/DDBJ whole genome shotgun (WGS) entry which is preliminary data.</text>
</comment>
<name>A0ABP0BQM9_9PEZI</name>
<proteinExistence type="predicted"/>
<dbReference type="Proteomes" id="UP001642405">
    <property type="component" value="Unassembled WGS sequence"/>
</dbReference>
<dbReference type="EMBL" id="CAWUHB010000024">
    <property type="protein sequence ID" value="CAK7221964.1"/>
    <property type="molecule type" value="Genomic_DNA"/>
</dbReference>
<sequence length="366" mass="42062">MPDEGCRPAAGYHESCLGLWGPEMPAWGVDDFSGTTIYTFMPSYLDDRRRRDRIRHFLCYKLRNLFPSAHLPLEIWHMVVNDELLRMCAVYSICELWERRNSSDVELDMARGIWAHYVHIEGVRCIERLTNTPPADAAGCLYVLEDYLGIRQLVAATLKHDLSALSATSVATAEERDNMWWRTVPIQQGDMLRAMSDTVNYTPVDCKDKEWGDWHMASILMVLHTHHGNEKDLSFYLPYDVPEFLGFCLFVYFPLAKGERLAEVFGRRSDRDSHMGLLFRTNRGRDMVIGPDLPTRSGHYQHLRFRHICSLPPDKPTRIHYNSSPRGIRRLIFEDAHPAWHPAVLPARLLQDPGFSATGILDHAAA</sequence>
<evidence type="ECO:0000313" key="2">
    <source>
        <dbReference type="Proteomes" id="UP001642405"/>
    </source>
</evidence>